<proteinExistence type="predicted"/>
<name>A0A2B4S3P1_STYPI</name>
<evidence type="ECO:0000313" key="3">
    <source>
        <dbReference type="Proteomes" id="UP000225706"/>
    </source>
</evidence>
<dbReference type="PANTHER" id="PTHR31424:SF3">
    <property type="entry name" value="RING-TYPE DOMAIN-CONTAINING PROTEIN"/>
    <property type="match status" value="1"/>
</dbReference>
<dbReference type="Proteomes" id="UP000225706">
    <property type="component" value="Unassembled WGS sequence"/>
</dbReference>
<keyword evidence="1" id="KW-0175">Coiled coil</keyword>
<comment type="caution">
    <text evidence="2">The sequence shown here is derived from an EMBL/GenBank/DDBJ whole genome shotgun (WGS) entry which is preliminary data.</text>
</comment>
<feature type="coiled-coil region" evidence="1">
    <location>
        <begin position="44"/>
        <end position="96"/>
    </location>
</feature>
<sequence length="646" mass="74801">MNSYLRKKASMAKQAFKQTTGRKRQQLDNKVYKLTVRRMETESVDALMAEVERCQNEVQEWKRKYADLEIEKEKFYDEMKNEINKLGEEITDLKHVNKDLDAYVEALEQKETLKCKGKTLNQSRTNLNKTYHIEKTAGEYPGASISFTSTLREHIKELLENSPELKDSTIQVKLSGDGARMSRTTNFMIMSFSLLQLNESVMSPKHNRTVAIINGPEKYATLKASLSHFFREVNELISKGTITVDGRDVQLQFFLGGDMKFLLMIMGINSATADNACLWCKIHKDDRWDTSRPFSHYNEDPQWRNLEEIKKMCRSKDNFGCINEPLINMPLTNVIPDELHLLLRITDKLLQNVIDEVLERDAEEYFSKTMGQTKGIHLSKLVKVINYLGISFSIWNKKNVDGSESQVKEFTSLLGSQKKKLLNGLPSKLSEVLYPDTCETVQQIWTDFGTLYNQISDFSFCKTAANAIFVQPKSWVELFFSLKGIRPGYTRPRVTPYMHTLVYHIPFFVKMHGCFKKFTGQGVEKNNDEAKRVLFNKSNKWDAAKDTVYTESRQWDLKHHERMKGQYTKRKVEYWNTEISEIRKQKRACCVDSPDTIEDDDIPTPEVNLTNLSVKQLRELIKEKGLRPKGLSKLKKMELTGLIEKA</sequence>
<dbReference type="OrthoDB" id="5986176at2759"/>
<dbReference type="EMBL" id="LSMT01000188">
    <property type="protein sequence ID" value="PFX24026.1"/>
    <property type="molecule type" value="Genomic_DNA"/>
</dbReference>
<dbReference type="PANTHER" id="PTHR31424">
    <property type="entry name" value="PROTEIN CBG23806"/>
    <property type="match status" value="1"/>
</dbReference>
<dbReference type="Gene3D" id="6.10.250.1080">
    <property type="match status" value="1"/>
</dbReference>
<gene>
    <name evidence="2" type="ORF">AWC38_SpisGene11369</name>
</gene>
<evidence type="ECO:0000313" key="2">
    <source>
        <dbReference type="EMBL" id="PFX24026.1"/>
    </source>
</evidence>
<keyword evidence="3" id="KW-1185">Reference proteome</keyword>
<dbReference type="AlphaFoldDB" id="A0A2B4S3P1"/>
<protein>
    <recommendedName>
        <fullName evidence="4">SAP domain-containing protein</fullName>
    </recommendedName>
</protein>
<reference evidence="3" key="1">
    <citation type="journal article" date="2017" name="bioRxiv">
        <title>Comparative analysis of the genomes of Stylophora pistillata and Acropora digitifera provides evidence for extensive differences between species of corals.</title>
        <authorList>
            <person name="Voolstra C.R."/>
            <person name="Li Y."/>
            <person name="Liew Y.J."/>
            <person name="Baumgarten S."/>
            <person name="Zoccola D."/>
            <person name="Flot J.-F."/>
            <person name="Tambutte S."/>
            <person name="Allemand D."/>
            <person name="Aranda M."/>
        </authorList>
    </citation>
    <scope>NUCLEOTIDE SEQUENCE [LARGE SCALE GENOMIC DNA]</scope>
</reference>
<evidence type="ECO:0000256" key="1">
    <source>
        <dbReference type="SAM" id="Coils"/>
    </source>
</evidence>
<accession>A0A2B4S3P1</accession>
<evidence type="ECO:0008006" key="4">
    <source>
        <dbReference type="Google" id="ProtNLM"/>
    </source>
</evidence>
<organism evidence="2 3">
    <name type="scientific">Stylophora pistillata</name>
    <name type="common">Smooth cauliflower coral</name>
    <dbReference type="NCBI Taxonomy" id="50429"/>
    <lineage>
        <taxon>Eukaryota</taxon>
        <taxon>Metazoa</taxon>
        <taxon>Cnidaria</taxon>
        <taxon>Anthozoa</taxon>
        <taxon>Hexacorallia</taxon>
        <taxon>Scleractinia</taxon>
        <taxon>Astrocoeniina</taxon>
        <taxon>Pocilloporidae</taxon>
        <taxon>Stylophora</taxon>
    </lineage>
</organism>